<feature type="non-terminal residue" evidence="2">
    <location>
        <position position="142"/>
    </location>
</feature>
<feature type="compositionally biased region" description="Basic residues" evidence="1">
    <location>
        <begin position="117"/>
        <end position="127"/>
    </location>
</feature>
<dbReference type="EMBL" id="BDIP01010103">
    <property type="protein sequence ID" value="GIQ92606.1"/>
    <property type="molecule type" value="Genomic_DNA"/>
</dbReference>
<proteinExistence type="predicted"/>
<name>A0A9K3GSD3_9EUKA</name>
<feature type="compositionally biased region" description="Low complexity" evidence="1">
    <location>
        <begin position="61"/>
        <end position="79"/>
    </location>
</feature>
<comment type="caution">
    <text evidence="2">The sequence shown here is derived from an EMBL/GenBank/DDBJ whole genome shotgun (WGS) entry which is preliminary data.</text>
</comment>
<organism evidence="2 3">
    <name type="scientific">Kipferlia bialata</name>
    <dbReference type="NCBI Taxonomy" id="797122"/>
    <lineage>
        <taxon>Eukaryota</taxon>
        <taxon>Metamonada</taxon>
        <taxon>Carpediemonas-like organisms</taxon>
        <taxon>Kipferlia</taxon>
    </lineage>
</organism>
<reference evidence="2 3" key="1">
    <citation type="journal article" date="2018" name="PLoS ONE">
        <title>The draft genome of Kipferlia bialata reveals reductive genome evolution in fornicate parasites.</title>
        <authorList>
            <person name="Tanifuji G."/>
            <person name="Takabayashi S."/>
            <person name="Kume K."/>
            <person name="Takagi M."/>
            <person name="Nakayama T."/>
            <person name="Kamikawa R."/>
            <person name="Inagaki Y."/>
            <person name="Hashimoto T."/>
        </authorList>
    </citation>
    <scope>NUCLEOTIDE SEQUENCE [LARGE SCALE GENOMIC DNA]</scope>
    <source>
        <strain evidence="2">NY0173</strain>
    </source>
</reference>
<accession>A0A9K3GSD3</accession>
<feature type="region of interest" description="Disordered" evidence="1">
    <location>
        <begin position="44"/>
        <end position="142"/>
    </location>
</feature>
<dbReference type="Proteomes" id="UP000265618">
    <property type="component" value="Unassembled WGS sequence"/>
</dbReference>
<evidence type="ECO:0000313" key="2">
    <source>
        <dbReference type="EMBL" id="GIQ92606.1"/>
    </source>
</evidence>
<gene>
    <name evidence="2" type="ORF">KIPB_016478</name>
</gene>
<protein>
    <submittedName>
        <fullName evidence="2">Uncharacterized protein</fullName>
    </submittedName>
</protein>
<keyword evidence="3" id="KW-1185">Reference proteome</keyword>
<evidence type="ECO:0000256" key="1">
    <source>
        <dbReference type="SAM" id="MobiDB-lite"/>
    </source>
</evidence>
<feature type="non-terminal residue" evidence="2">
    <location>
        <position position="1"/>
    </location>
</feature>
<dbReference type="AlphaFoldDB" id="A0A9K3GSD3"/>
<evidence type="ECO:0000313" key="3">
    <source>
        <dbReference type="Proteomes" id="UP000265618"/>
    </source>
</evidence>
<sequence>HKELEAARLLGSLPTTDLSQVEDNVVDVLYSKQRASAMKKERMRLERQEQEVAGCTFQPQLSKSSSKRGSGSGNLSLGRGKAHERLYSLSRVPRQGSSGPSREERELEACTFEPNTHKRGKGKARGKGRVETFGGYGAMLPR</sequence>